<dbReference type="Proteomes" id="UP000707206">
    <property type="component" value="Unassembled WGS sequence"/>
</dbReference>
<dbReference type="RefSeq" id="WP_152574681.1">
    <property type="nucleotide sequence ID" value="NZ_VIKU02000003.1"/>
</dbReference>
<gene>
    <name evidence="3" type="ORF">FK220_012600</name>
</gene>
<proteinExistence type="predicted"/>
<feature type="transmembrane region" description="Helical" evidence="1">
    <location>
        <begin position="20"/>
        <end position="38"/>
    </location>
</feature>
<protein>
    <recommendedName>
        <fullName evidence="2">DUF7670 domain-containing protein</fullName>
    </recommendedName>
</protein>
<reference evidence="3" key="2">
    <citation type="submission" date="2020-03" db="EMBL/GenBank/DDBJ databases">
        <title>Flavobacteriaceae bacterium strain TP-CH-4, a member of the family Flavobacteriaceae isolated from a deep-sea seamount.</title>
        <authorList>
            <person name="Zhang D.-C."/>
        </authorList>
    </citation>
    <scope>NUCLEOTIDE SEQUENCE</scope>
    <source>
        <strain evidence="3">TP-CH-4</strain>
    </source>
</reference>
<organism evidence="3 4">
    <name type="scientific">Pelagihabitans pacificus</name>
    <dbReference type="NCBI Taxonomy" id="2696054"/>
    <lineage>
        <taxon>Bacteria</taxon>
        <taxon>Pseudomonadati</taxon>
        <taxon>Bacteroidota</taxon>
        <taxon>Flavobacteriia</taxon>
        <taxon>Flavobacteriales</taxon>
        <taxon>Flavobacteriaceae</taxon>
        <taxon>Pelagihabitans</taxon>
    </lineage>
</organism>
<sequence>MFALDAFNHEKTIWQQIGDFLMHLIPSFILIVFLIIAWKREFIGGVLFILIGLGFSPFIFLHNYNMNQSVWVSLMIVLIITVPFIIVGILFIVSHRMKKKNLSSSNKNHQTNP</sequence>
<feature type="transmembrane region" description="Helical" evidence="1">
    <location>
        <begin position="45"/>
        <end position="64"/>
    </location>
</feature>
<keyword evidence="1" id="KW-0812">Transmembrane</keyword>
<keyword evidence="1" id="KW-0472">Membrane</keyword>
<evidence type="ECO:0000256" key="1">
    <source>
        <dbReference type="SAM" id="Phobius"/>
    </source>
</evidence>
<dbReference type="InterPro" id="IPR056087">
    <property type="entry name" value="DUF7670"/>
</dbReference>
<evidence type="ECO:0000313" key="3">
    <source>
        <dbReference type="EMBL" id="NHF60186.1"/>
    </source>
</evidence>
<evidence type="ECO:0000259" key="2">
    <source>
        <dbReference type="Pfam" id="PF24709"/>
    </source>
</evidence>
<name>A0A967ATN5_9FLAO</name>
<keyword evidence="1" id="KW-1133">Transmembrane helix</keyword>
<accession>A0A967ATN5</accession>
<comment type="caution">
    <text evidence="3">The sequence shown here is derived from an EMBL/GenBank/DDBJ whole genome shotgun (WGS) entry which is preliminary data.</text>
</comment>
<dbReference type="EMBL" id="VIKU02000003">
    <property type="protein sequence ID" value="NHF60186.1"/>
    <property type="molecule type" value="Genomic_DNA"/>
</dbReference>
<reference evidence="3" key="1">
    <citation type="submission" date="2019-07" db="EMBL/GenBank/DDBJ databases">
        <authorList>
            <person name="De-Chao Zhang Q."/>
        </authorList>
    </citation>
    <scope>NUCLEOTIDE SEQUENCE</scope>
    <source>
        <strain evidence="3">TP-CH-4</strain>
    </source>
</reference>
<dbReference type="Pfam" id="PF24709">
    <property type="entry name" value="DUF7670"/>
    <property type="match status" value="1"/>
</dbReference>
<evidence type="ECO:0000313" key="4">
    <source>
        <dbReference type="Proteomes" id="UP000707206"/>
    </source>
</evidence>
<dbReference type="AlphaFoldDB" id="A0A967ATN5"/>
<keyword evidence="4" id="KW-1185">Reference proteome</keyword>
<feature type="transmembrane region" description="Helical" evidence="1">
    <location>
        <begin position="70"/>
        <end position="93"/>
    </location>
</feature>
<feature type="domain" description="DUF7670" evidence="2">
    <location>
        <begin position="1"/>
        <end position="101"/>
    </location>
</feature>